<evidence type="ECO:0000313" key="9">
    <source>
        <dbReference type="Ensembl" id="ENSBJAP00000002168.1"/>
    </source>
</evidence>
<dbReference type="Proteomes" id="UP000694555">
    <property type="component" value="Unplaced"/>
</dbReference>
<protein>
    <recommendedName>
        <fullName evidence="11">CP1B1 protein</fullName>
    </recommendedName>
</protein>
<reference evidence="9" key="2">
    <citation type="submission" date="2025-09" db="UniProtKB">
        <authorList>
            <consortium name="Ensembl"/>
        </authorList>
    </citation>
    <scope>IDENTIFICATION</scope>
</reference>
<feature type="binding site" description="axial binding residue" evidence="7">
    <location>
        <position position="99"/>
    </location>
    <ligand>
        <name>heme</name>
        <dbReference type="ChEBI" id="CHEBI:30413"/>
    </ligand>
    <ligandPart>
        <name>Fe</name>
        <dbReference type="ChEBI" id="CHEBI:18248"/>
    </ligandPart>
</feature>
<evidence type="ECO:0000256" key="4">
    <source>
        <dbReference type="ARBA" id="ARBA00023002"/>
    </source>
</evidence>
<dbReference type="Ensembl" id="ENSBJAT00000002227.1">
    <property type="protein sequence ID" value="ENSBJAP00000002168.1"/>
    <property type="gene ID" value="ENSBJAG00000001597.1"/>
</dbReference>
<evidence type="ECO:0000256" key="2">
    <source>
        <dbReference type="ARBA" id="ARBA00022617"/>
    </source>
</evidence>
<name>A0A8B9Z5G4_9AVES</name>
<dbReference type="SUPFAM" id="SSF48264">
    <property type="entry name" value="Cytochrome P450"/>
    <property type="match status" value="1"/>
</dbReference>
<keyword evidence="3 7" id="KW-0479">Metal-binding</keyword>
<proteinExistence type="inferred from homology"/>
<comment type="cofactor">
    <cofactor evidence="7">
        <name>heme</name>
        <dbReference type="ChEBI" id="CHEBI:30413"/>
    </cofactor>
</comment>
<dbReference type="PANTHER" id="PTHR24289:SF15">
    <property type="entry name" value="CYTOCHROME P450 FAMILY 1 SUBFAMILY B MEMBER 1"/>
    <property type="match status" value="1"/>
</dbReference>
<keyword evidence="2 7" id="KW-0349">Heme</keyword>
<evidence type="ECO:0008006" key="11">
    <source>
        <dbReference type="Google" id="ProtNLM"/>
    </source>
</evidence>
<sequence length="159" mass="18257">QGDSKRERKLSAFIYETLRYTSFVPITIPHATTDDVELEGFHIPKGTVVFINQWSVNHDRGKWPDPQRFDPARFLDAQQRLDRDRAGSVMIFSAGQRRCIGDQLSKLQLFLFTAILLHQCSFHANPAEDLTMDCIHGLALKPRPFTVTVRQRQPVLIQP</sequence>
<dbReference type="PRINTS" id="PR00463">
    <property type="entry name" value="EP450I"/>
</dbReference>
<evidence type="ECO:0000256" key="1">
    <source>
        <dbReference type="ARBA" id="ARBA00010617"/>
    </source>
</evidence>
<dbReference type="GO" id="GO:0042446">
    <property type="term" value="P:hormone biosynthetic process"/>
    <property type="evidence" value="ECO:0007669"/>
    <property type="project" value="TreeGrafter"/>
</dbReference>
<keyword evidence="6 8" id="KW-0503">Monooxygenase</keyword>
<dbReference type="InterPro" id="IPR002401">
    <property type="entry name" value="Cyt_P450_E_grp-I"/>
</dbReference>
<dbReference type="Gene3D" id="1.10.630.10">
    <property type="entry name" value="Cytochrome P450"/>
    <property type="match status" value="1"/>
</dbReference>
<reference evidence="9" key="1">
    <citation type="submission" date="2025-08" db="UniProtKB">
        <authorList>
            <consortium name="Ensembl"/>
        </authorList>
    </citation>
    <scope>IDENTIFICATION</scope>
</reference>
<evidence type="ECO:0000313" key="10">
    <source>
        <dbReference type="Proteomes" id="UP000694555"/>
    </source>
</evidence>
<keyword evidence="10" id="KW-1185">Reference proteome</keyword>
<dbReference type="PANTHER" id="PTHR24289">
    <property type="entry name" value="STEROID 17-ALPHA-HYDROXYLASE/17,20 LYASE"/>
    <property type="match status" value="1"/>
</dbReference>
<dbReference type="AlphaFoldDB" id="A0A8B9Z5G4"/>
<organism evidence="9 10">
    <name type="scientific">Buteo japonicus</name>
    <dbReference type="NCBI Taxonomy" id="224669"/>
    <lineage>
        <taxon>Eukaryota</taxon>
        <taxon>Metazoa</taxon>
        <taxon>Chordata</taxon>
        <taxon>Craniata</taxon>
        <taxon>Vertebrata</taxon>
        <taxon>Euteleostomi</taxon>
        <taxon>Archelosauria</taxon>
        <taxon>Archosauria</taxon>
        <taxon>Dinosauria</taxon>
        <taxon>Saurischia</taxon>
        <taxon>Theropoda</taxon>
        <taxon>Coelurosauria</taxon>
        <taxon>Aves</taxon>
        <taxon>Neognathae</taxon>
        <taxon>Neoaves</taxon>
        <taxon>Telluraves</taxon>
        <taxon>Accipitrimorphae</taxon>
        <taxon>Accipitriformes</taxon>
        <taxon>Accipitridae</taxon>
        <taxon>Accipitrinae</taxon>
        <taxon>Buteo</taxon>
    </lineage>
</organism>
<dbReference type="InterPro" id="IPR001128">
    <property type="entry name" value="Cyt_P450"/>
</dbReference>
<dbReference type="PROSITE" id="PS00086">
    <property type="entry name" value="CYTOCHROME_P450"/>
    <property type="match status" value="1"/>
</dbReference>
<dbReference type="GO" id="GO:0004508">
    <property type="term" value="F:steroid 17-alpha-monooxygenase activity"/>
    <property type="evidence" value="ECO:0007669"/>
    <property type="project" value="TreeGrafter"/>
</dbReference>
<evidence type="ECO:0000256" key="3">
    <source>
        <dbReference type="ARBA" id="ARBA00022723"/>
    </source>
</evidence>
<keyword evidence="4 8" id="KW-0560">Oxidoreductase</keyword>
<dbReference type="Pfam" id="PF00067">
    <property type="entry name" value="p450"/>
    <property type="match status" value="1"/>
</dbReference>
<dbReference type="GO" id="GO:0042448">
    <property type="term" value="P:progesterone metabolic process"/>
    <property type="evidence" value="ECO:0007669"/>
    <property type="project" value="TreeGrafter"/>
</dbReference>
<dbReference type="InterPro" id="IPR036396">
    <property type="entry name" value="Cyt_P450_sf"/>
</dbReference>
<evidence type="ECO:0000256" key="7">
    <source>
        <dbReference type="PIRSR" id="PIRSR602401-1"/>
    </source>
</evidence>
<dbReference type="GO" id="GO:0005506">
    <property type="term" value="F:iron ion binding"/>
    <property type="evidence" value="ECO:0007669"/>
    <property type="project" value="InterPro"/>
</dbReference>
<keyword evidence="5 7" id="KW-0408">Iron</keyword>
<dbReference type="GO" id="GO:0020037">
    <property type="term" value="F:heme binding"/>
    <property type="evidence" value="ECO:0007669"/>
    <property type="project" value="InterPro"/>
</dbReference>
<accession>A0A8B9Z5G4</accession>
<evidence type="ECO:0000256" key="6">
    <source>
        <dbReference type="ARBA" id="ARBA00023033"/>
    </source>
</evidence>
<dbReference type="InterPro" id="IPR017972">
    <property type="entry name" value="Cyt_P450_CS"/>
</dbReference>
<evidence type="ECO:0000256" key="5">
    <source>
        <dbReference type="ARBA" id="ARBA00023004"/>
    </source>
</evidence>
<comment type="similarity">
    <text evidence="1 8">Belongs to the cytochrome P450 family.</text>
</comment>
<evidence type="ECO:0000256" key="8">
    <source>
        <dbReference type="RuleBase" id="RU000461"/>
    </source>
</evidence>